<name>A0A7I4BVX9_PHYPA</name>
<evidence type="ECO:0000313" key="2">
    <source>
        <dbReference type="Proteomes" id="UP000006727"/>
    </source>
</evidence>
<dbReference type="InParanoid" id="A0A7I4BVX9"/>
<dbReference type="InterPro" id="IPR011057">
    <property type="entry name" value="Mss4-like_sf"/>
</dbReference>
<organism evidence="1 2">
    <name type="scientific">Physcomitrium patens</name>
    <name type="common">Spreading-leaved earth moss</name>
    <name type="synonym">Physcomitrella patens</name>
    <dbReference type="NCBI Taxonomy" id="3218"/>
    <lineage>
        <taxon>Eukaryota</taxon>
        <taxon>Viridiplantae</taxon>
        <taxon>Streptophyta</taxon>
        <taxon>Embryophyta</taxon>
        <taxon>Bryophyta</taxon>
        <taxon>Bryophytina</taxon>
        <taxon>Bryopsida</taxon>
        <taxon>Funariidae</taxon>
        <taxon>Funariales</taxon>
        <taxon>Funariaceae</taxon>
        <taxon>Physcomitrium</taxon>
    </lineage>
</organism>
<dbReference type="Proteomes" id="UP000006727">
    <property type="component" value="Chromosome 1"/>
</dbReference>
<gene>
    <name evidence="1" type="primary">LOC112279384</name>
</gene>
<dbReference type="AlphaFoldDB" id="A0A7I4BVX9"/>
<proteinExistence type="predicted"/>
<evidence type="ECO:0000313" key="1">
    <source>
        <dbReference type="EnsemblPlants" id="Pp3c1_28090V3.2"/>
    </source>
</evidence>
<dbReference type="PANTHER" id="PTHR33674">
    <property type="entry name" value="METHIONINE-S-OXIDE REDUCTASE"/>
    <property type="match status" value="1"/>
</dbReference>
<dbReference type="Gramene" id="Pp3c1_28090V3.2">
    <property type="protein sequence ID" value="Pp3c1_28090V3.2"/>
    <property type="gene ID" value="Pp3c1_28090"/>
</dbReference>
<reference evidence="1 2" key="1">
    <citation type="journal article" date="2008" name="Science">
        <title>The Physcomitrella genome reveals evolutionary insights into the conquest of land by plants.</title>
        <authorList>
            <person name="Rensing S."/>
            <person name="Lang D."/>
            <person name="Zimmer A."/>
            <person name="Terry A."/>
            <person name="Salamov A."/>
            <person name="Shapiro H."/>
            <person name="Nishiyama T."/>
            <person name="Perroud P.-F."/>
            <person name="Lindquist E."/>
            <person name="Kamisugi Y."/>
            <person name="Tanahashi T."/>
            <person name="Sakakibara K."/>
            <person name="Fujita T."/>
            <person name="Oishi K."/>
            <person name="Shin-I T."/>
            <person name="Kuroki Y."/>
            <person name="Toyoda A."/>
            <person name="Suzuki Y."/>
            <person name="Hashimoto A."/>
            <person name="Yamaguchi K."/>
            <person name="Sugano A."/>
            <person name="Kohara Y."/>
            <person name="Fujiyama A."/>
            <person name="Anterola A."/>
            <person name="Aoki S."/>
            <person name="Ashton N."/>
            <person name="Barbazuk W.B."/>
            <person name="Barker E."/>
            <person name="Bennetzen J."/>
            <person name="Bezanilla M."/>
            <person name="Blankenship R."/>
            <person name="Cho S.H."/>
            <person name="Dutcher S."/>
            <person name="Estelle M."/>
            <person name="Fawcett J.A."/>
            <person name="Gundlach H."/>
            <person name="Hanada K."/>
            <person name="Heyl A."/>
            <person name="Hicks K.A."/>
            <person name="Hugh J."/>
            <person name="Lohr M."/>
            <person name="Mayer K."/>
            <person name="Melkozernov A."/>
            <person name="Murata T."/>
            <person name="Nelson D."/>
            <person name="Pils B."/>
            <person name="Prigge M."/>
            <person name="Reiss B."/>
            <person name="Renner T."/>
            <person name="Rombauts S."/>
            <person name="Rushton P."/>
            <person name="Sanderfoot A."/>
            <person name="Schween G."/>
            <person name="Shiu S.-H."/>
            <person name="Stueber K."/>
            <person name="Theodoulou F.L."/>
            <person name="Tu H."/>
            <person name="Van de Peer Y."/>
            <person name="Verrier P.J."/>
            <person name="Waters E."/>
            <person name="Wood A."/>
            <person name="Yang L."/>
            <person name="Cove D."/>
            <person name="Cuming A."/>
            <person name="Hasebe M."/>
            <person name="Lucas S."/>
            <person name="Mishler D.B."/>
            <person name="Reski R."/>
            <person name="Grigoriev I."/>
            <person name="Quatrano R.S."/>
            <person name="Boore J.L."/>
        </authorList>
    </citation>
    <scope>NUCLEOTIDE SEQUENCE [LARGE SCALE GENOMIC DNA]</scope>
    <source>
        <strain evidence="1 2">cv. Gransden 2004</strain>
    </source>
</reference>
<evidence type="ECO:0008006" key="3">
    <source>
        <dbReference type="Google" id="ProtNLM"/>
    </source>
</evidence>
<dbReference type="Pfam" id="PF24046">
    <property type="entry name" value="At4g08330"/>
    <property type="match status" value="1"/>
</dbReference>
<sequence length="134" mass="15634">MSSRAFITFSCRGCNRCLNLNDEFLFPPNAYFEAGNKGTVSFWAVDNTDFRQKEQNKCFPFFETLDHWGFRRRRTKLTCAACGNRLGYIYDDVPSEHGIGQGGFGYSQVVPRRLRYRMKRKAIRISGYFNSKRV</sequence>
<dbReference type="SUPFAM" id="SSF51316">
    <property type="entry name" value="Mss4-like"/>
    <property type="match status" value="1"/>
</dbReference>
<protein>
    <recommendedName>
        <fullName evidence="3">MsrB domain-containing protein</fullName>
    </recommendedName>
</protein>
<reference evidence="1" key="3">
    <citation type="submission" date="2020-12" db="UniProtKB">
        <authorList>
            <consortium name="EnsemblPlants"/>
        </authorList>
    </citation>
    <scope>IDENTIFICATION</scope>
</reference>
<keyword evidence="2" id="KW-1185">Reference proteome</keyword>
<dbReference type="Gene3D" id="2.170.150.20">
    <property type="entry name" value="Peptide methionine sulfoxide reductase"/>
    <property type="match status" value="1"/>
</dbReference>
<dbReference type="InterPro" id="IPR045282">
    <property type="entry name" value="At4g08330-like"/>
</dbReference>
<dbReference type="EnsemblPlants" id="Pp3c1_28090V3.2">
    <property type="protein sequence ID" value="Pp3c1_28090V3.2"/>
    <property type="gene ID" value="Pp3c1_28090"/>
</dbReference>
<dbReference type="EMBL" id="ABEU02000001">
    <property type="status" value="NOT_ANNOTATED_CDS"/>
    <property type="molecule type" value="Genomic_DNA"/>
</dbReference>
<dbReference type="FunCoup" id="A0A7I4BVX9">
    <property type="interactions" value="666"/>
</dbReference>
<reference evidence="1 2" key="2">
    <citation type="journal article" date="2018" name="Plant J.">
        <title>The Physcomitrella patens chromosome-scale assembly reveals moss genome structure and evolution.</title>
        <authorList>
            <person name="Lang D."/>
            <person name="Ullrich K.K."/>
            <person name="Murat F."/>
            <person name="Fuchs J."/>
            <person name="Jenkins J."/>
            <person name="Haas F.B."/>
            <person name="Piednoel M."/>
            <person name="Gundlach H."/>
            <person name="Van Bel M."/>
            <person name="Meyberg R."/>
            <person name="Vives C."/>
            <person name="Morata J."/>
            <person name="Symeonidi A."/>
            <person name="Hiss M."/>
            <person name="Muchero W."/>
            <person name="Kamisugi Y."/>
            <person name="Saleh O."/>
            <person name="Blanc G."/>
            <person name="Decker E.L."/>
            <person name="van Gessel N."/>
            <person name="Grimwood J."/>
            <person name="Hayes R.D."/>
            <person name="Graham S.W."/>
            <person name="Gunter L.E."/>
            <person name="McDaniel S.F."/>
            <person name="Hoernstein S.N.W."/>
            <person name="Larsson A."/>
            <person name="Li F.W."/>
            <person name="Perroud P.F."/>
            <person name="Phillips J."/>
            <person name="Ranjan P."/>
            <person name="Rokshar D.S."/>
            <person name="Rothfels C.J."/>
            <person name="Schneider L."/>
            <person name="Shu S."/>
            <person name="Stevenson D.W."/>
            <person name="Thummler F."/>
            <person name="Tillich M."/>
            <person name="Villarreal Aguilar J.C."/>
            <person name="Widiez T."/>
            <person name="Wong G.K."/>
            <person name="Wymore A."/>
            <person name="Zhang Y."/>
            <person name="Zimmer A.D."/>
            <person name="Quatrano R.S."/>
            <person name="Mayer K.F.X."/>
            <person name="Goodstein D."/>
            <person name="Casacuberta J.M."/>
            <person name="Vandepoele K."/>
            <person name="Reski R."/>
            <person name="Cuming A.C."/>
            <person name="Tuskan G.A."/>
            <person name="Maumus F."/>
            <person name="Salse J."/>
            <person name="Schmutz J."/>
            <person name="Rensing S.A."/>
        </authorList>
    </citation>
    <scope>NUCLEOTIDE SEQUENCE [LARGE SCALE GENOMIC DNA]</scope>
    <source>
        <strain evidence="1 2">cv. Gransden 2004</strain>
    </source>
</reference>
<dbReference type="PANTHER" id="PTHR33674:SF5">
    <property type="entry name" value="METHIONINE-S-OXIDE REDUCTASE"/>
    <property type="match status" value="1"/>
</dbReference>
<accession>A0A7I4BVX9</accession>